<sequence>DTKTVKSRYYASKRHTIQVAYIPYMDLLASYVGCKPNLFRIAVTDVKLWSHLIFGPSMSYQYRLTGPNQWIGARDALLNYKQRFMAPFKHE</sequence>
<dbReference type="GO" id="GO:0004499">
    <property type="term" value="F:N,N-dimethylaniline monooxygenase activity"/>
    <property type="evidence" value="ECO:0007669"/>
    <property type="project" value="InterPro"/>
</dbReference>
<dbReference type="OrthoDB" id="6503922at2759"/>
<reference evidence="4 5" key="1">
    <citation type="journal article" date="2018" name="Gigascience">
        <title>Genomes of trombidid mites reveal novel predicted allergens and laterally-transferred genes associated with secondary metabolism.</title>
        <authorList>
            <person name="Dong X."/>
            <person name="Chaisiri K."/>
            <person name="Xia D."/>
            <person name="Armstrong S.D."/>
            <person name="Fang Y."/>
            <person name="Donnelly M.J."/>
            <person name="Kadowaki T."/>
            <person name="McGarry J.W."/>
            <person name="Darby A.C."/>
            <person name="Makepeace B.L."/>
        </authorList>
    </citation>
    <scope>NUCLEOTIDE SEQUENCE [LARGE SCALE GENOMIC DNA]</scope>
    <source>
        <strain evidence="4">UoL-UT</strain>
    </source>
</reference>
<keyword evidence="4" id="KW-0503">Monooxygenase</keyword>
<dbReference type="STRING" id="299467.A0A443RX45"/>
<dbReference type="VEuPathDB" id="VectorBase:LDEU012322"/>
<dbReference type="Proteomes" id="UP000288716">
    <property type="component" value="Unassembled WGS sequence"/>
</dbReference>
<dbReference type="Pfam" id="PF00743">
    <property type="entry name" value="FMO-like"/>
    <property type="match status" value="1"/>
</dbReference>
<evidence type="ECO:0000313" key="4">
    <source>
        <dbReference type="EMBL" id="RWS19718.1"/>
    </source>
</evidence>
<dbReference type="PANTHER" id="PTHR23023">
    <property type="entry name" value="DIMETHYLANILINE MONOOXYGENASE"/>
    <property type="match status" value="1"/>
</dbReference>
<keyword evidence="1" id="KW-0285">Flavoprotein</keyword>
<dbReference type="GO" id="GO:0050661">
    <property type="term" value="F:NADP binding"/>
    <property type="evidence" value="ECO:0007669"/>
    <property type="project" value="InterPro"/>
</dbReference>
<gene>
    <name evidence="4" type="ORF">B4U80_08045</name>
</gene>
<name>A0A443RX45_9ACAR</name>
<feature type="non-terminal residue" evidence="4">
    <location>
        <position position="1"/>
    </location>
</feature>
<protein>
    <submittedName>
        <fullName evidence="4">Dimethylaniline monooxygenase [N-oxide-forming] 5-like protein</fullName>
    </submittedName>
</protein>
<evidence type="ECO:0000313" key="5">
    <source>
        <dbReference type="Proteomes" id="UP000288716"/>
    </source>
</evidence>
<evidence type="ECO:0000256" key="1">
    <source>
        <dbReference type="ARBA" id="ARBA00022630"/>
    </source>
</evidence>
<evidence type="ECO:0000256" key="3">
    <source>
        <dbReference type="ARBA" id="ARBA00023002"/>
    </source>
</evidence>
<dbReference type="EMBL" id="NCKV01023342">
    <property type="protein sequence ID" value="RWS19718.1"/>
    <property type="molecule type" value="Genomic_DNA"/>
</dbReference>
<comment type="caution">
    <text evidence="4">The sequence shown here is derived from an EMBL/GenBank/DDBJ whole genome shotgun (WGS) entry which is preliminary data.</text>
</comment>
<evidence type="ECO:0000256" key="2">
    <source>
        <dbReference type="ARBA" id="ARBA00022827"/>
    </source>
</evidence>
<organism evidence="4 5">
    <name type="scientific">Leptotrombidium deliense</name>
    <dbReference type="NCBI Taxonomy" id="299467"/>
    <lineage>
        <taxon>Eukaryota</taxon>
        <taxon>Metazoa</taxon>
        <taxon>Ecdysozoa</taxon>
        <taxon>Arthropoda</taxon>
        <taxon>Chelicerata</taxon>
        <taxon>Arachnida</taxon>
        <taxon>Acari</taxon>
        <taxon>Acariformes</taxon>
        <taxon>Trombidiformes</taxon>
        <taxon>Prostigmata</taxon>
        <taxon>Anystina</taxon>
        <taxon>Parasitengona</taxon>
        <taxon>Trombiculoidea</taxon>
        <taxon>Trombiculidae</taxon>
        <taxon>Leptotrombidium</taxon>
    </lineage>
</organism>
<keyword evidence="2" id="KW-0274">FAD</keyword>
<dbReference type="GO" id="GO:0050660">
    <property type="term" value="F:flavin adenine dinucleotide binding"/>
    <property type="evidence" value="ECO:0007669"/>
    <property type="project" value="InterPro"/>
</dbReference>
<accession>A0A443RX45</accession>
<dbReference type="InterPro" id="IPR020946">
    <property type="entry name" value="Flavin_mOase-like"/>
</dbReference>
<proteinExistence type="predicted"/>
<dbReference type="InterPro" id="IPR050346">
    <property type="entry name" value="FMO-like"/>
</dbReference>
<dbReference type="AlphaFoldDB" id="A0A443RX45"/>
<keyword evidence="3" id="KW-0560">Oxidoreductase</keyword>
<keyword evidence="5" id="KW-1185">Reference proteome</keyword>